<keyword evidence="2" id="KW-0378">Hydrolase</keyword>
<comment type="similarity">
    <text evidence="1">Belongs to the thioesterase PaaI family.</text>
</comment>
<accession>A0ABS7J8Y2</accession>
<dbReference type="Gene3D" id="3.10.129.10">
    <property type="entry name" value="Hotdog Thioesterase"/>
    <property type="match status" value="1"/>
</dbReference>
<dbReference type="Proteomes" id="UP000755104">
    <property type="component" value="Unassembled WGS sequence"/>
</dbReference>
<evidence type="ECO:0000313" key="5">
    <source>
        <dbReference type="Proteomes" id="UP000755104"/>
    </source>
</evidence>
<feature type="domain" description="Thioesterase" evidence="3">
    <location>
        <begin position="45"/>
        <end position="126"/>
    </location>
</feature>
<keyword evidence="5" id="KW-1185">Reference proteome</keyword>
<evidence type="ECO:0000256" key="1">
    <source>
        <dbReference type="ARBA" id="ARBA00008324"/>
    </source>
</evidence>
<evidence type="ECO:0000259" key="3">
    <source>
        <dbReference type="Pfam" id="PF03061"/>
    </source>
</evidence>
<dbReference type="PANTHER" id="PTHR21660:SF1">
    <property type="entry name" value="ACYL-COENZYME A THIOESTERASE 13"/>
    <property type="match status" value="1"/>
</dbReference>
<evidence type="ECO:0000256" key="2">
    <source>
        <dbReference type="ARBA" id="ARBA00022801"/>
    </source>
</evidence>
<protein>
    <submittedName>
        <fullName evidence="4">PaaI family thioesterase</fullName>
    </submittedName>
</protein>
<reference evidence="4 5" key="1">
    <citation type="submission" date="2021-08" db="EMBL/GenBank/DDBJ databases">
        <title>Comparative Genomics Analysis of the Genus Qipengyuania Reveals Extensive Genetic Diversity and Metabolic Versatility, Including the Description of Fifteen Novel Species.</title>
        <authorList>
            <person name="Liu Y."/>
        </authorList>
    </citation>
    <scope>NUCLEOTIDE SEQUENCE [LARGE SCALE GENOMIC DNA]</scope>
    <source>
        <strain evidence="4 5">6D47A</strain>
    </source>
</reference>
<dbReference type="PANTHER" id="PTHR21660">
    <property type="entry name" value="THIOESTERASE SUPERFAMILY MEMBER-RELATED"/>
    <property type="match status" value="1"/>
</dbReference>
<dbReference type="CDD" id="cd03443">
    <property type="entry name" value="PaaI_thioesterase"/>
    <property type="match status" value="1"/>
</dbReference>
<dbReference type="InterPro" id="IPR006683">
    <property type="entry name" value="Thioestr_dom"/>
</dbReference>
<comment type="caution">
    <text evidence="4">The sequence shown here is derived from an EMBL/GenBank/DDBJ whole genome shotgun (WGS) entry which is preliminary data.</text>
</comment>
<dbReference type="RefSeq" id="WP_221560024.1">
    <property type="nucleotide sequence ID" value="NZ_JAIGNO010000013.1"/>
</dbReference>
<dbReference type="SUPFAM" id="SSF54637">
    <property type="entry name" value="Thioesterase/thiol ester dehydrase-isomerase"/>
    <property type="match status" value="1"/>
</dbReference>
<dbReference type="Pfam" id="PF03061">
    <property type="entry name" value="4HBT"/>
    <property type="match status" value="1"/>
</dbReference>
<dbReference type="EMBL" id="JAIGNO010000013">
    <property type="protein sequence ID" value="MBX7483774.1"/>
    <property type="molecule type" value="Genomic_DNA"/>
</dbReference>
<proteinExistence type="inferred from homology"/>
<organism evidence="4 5">
    <name type="scientific">Qipengyuania qiaonensis</name>
    <dbReference type="NCBI Taxonomy" id="2867240"/>
    <lineage>
        <taxon>Bacteria</taxon>
        <taxon>Pseudomonadati</taxon>
        <taxon>Pseudomonadota</taxon>
        <taxon>Alphaproteobacteria</taxon>
        <taxon>Sphingomonadales</taxon>
        <taxon>Erythrobacteraceae</taxon>
        <taxon>Qipengyuania</taxon>
    </lineage>
</organism>
<evidence type="ECO:0000313" key="4">
    <source>
        <dbReference type="EMBL" id="MBX7483774.1"/>
    </source>
</evidence>
<gene>
    <name evidence="4" type="ORF">K3174_14660</name>
</gene>
<name>A0ABS7J8Y2_9SPHN</name>
<dbReference type="InterPro" id="IPR039298">
    <property type="entry name" value="ACOT13"/>
</dbReference>
<dbReference type="InterPro" id="IPR029069">
    <property type="entry name" value="HotDog_dom_sf"/>
</dbReference>
<sequence>MAKIYERRRSPSSELMGSNFVSFDAEKGELTCRYTPPPSFASPRGAVQGGLIAGFLDEIMGGALLAVTEARFGAAEQRLPLNLDMNLTYLRMVPMETITAKGRVVKLGKRVVFLEGELLDKDGNLLARATSSAIPTPMPGAEE</sequence>